<keyword evidence="9" id="KW-1185">Reference proteome</keyword>
<dbReference type="GO" id="GO:0005634">
    <property type="term" value="C:nucleus"/>
    <property type="evidence" value="ECO:0007669"/>
    <property type="project" value="UniProtKB-SubCell"/>
</dbReference>
<dbReference type="InterPro" id="IPR015495">
    <property type="entry name" value="Myb_TF_plants"/>
</dbReference>
<comment type="subcellular location">
    <subcellularLocation>
        <location evidence="1">Nucleus</location>
    </subcellularLocation>
</comment>
<accession>A0AA88WRN7</accession>
<dbReference type="InterPro" id="IPR017930">
    <property type="entry name" value="Myb_dom"/>
</dbReference>
<evidence type="ECO:0000256" key="1">
    <source>
        <dbReference type="ARBA" id="ARBA00004123"/>
    </source>
</evidence>
<proteinExistence type="predicted"/>
<protein>
    <submittedName>
        <fullName evidence="8">Uncharacterized protein</fullName>
    </submittedName>
</protein>
<evidence type="ECO:0000256" key="5">
    <source>
        <dbReference type="SAM" id="SignalP"/>
    </source>
</evidence>
<sequence>MKLSWLGWALPRSFLLICIDNEGIRWAAIASYLPQRTDNNIKSYWNTHLKKKLNGRTHIRPIHLGNSGADGVGNALVVLPLLAGEDREICDNRLRIEGELRQHLLVVPDNLAGGRRRRRSPVIILISSSLSFKMALNLSRIGVGGYWAMTTLLDI</sequence>
<comment type="caution">
    <text evidence="8">The sequence shown here is derived from an EMBL/GenBank/DDBJ whole genome shotgun (WGS) entry which is preliminary data.</text>
</comment>
<reference evidence="8" key="1">
    <citation type="submission" date="2022-12" db="EMBL/GenBank/DDBJ databases">
        <title>Draft genome assemblies for two species of Escallonia (Escalloniales).</title>
        <authorList>
            <person name="Chanderbali A."/>
            <person name="Dervinis C."/>
            <person name="Anghel I."/>
            <person name="Soltis D."/>
            <person name="Soltis P."/>
            <person name="Zapata F."/>
        </authorList>
    </citation>
    <scope>NUCLEOTIDE SEQUENCE</scope>
    <source>
        <strain evidence="8">UCBG64.0493</strain>
        <tissue evidence="8">Leaf</tissue>
    </source>
</reference>
<evidence type="ECO:0000256" key="2">
    <source>
        <dbReference type="ARBA" id="ARBA00022737"/>
    </source>
</evidence>
<dbReference type="PROSITE" id="PS50090">
    <property type="entry name" value="MYB_LIKE"/>
    <property type="match status" value="1"/>
</dbReference>
<dbReference type="CDD" id="cd00167">
    <property type="entry name" value="SANT"/>
    <property type="match status" value="1"/>
</dbReference>
<dbReference type="Proteomes" id="UP001188597">
    <property type="component" value="Unassembled WGS sequence"/>
</dbReference>
<evidence type="ECO:0000259" key="7">
    <source>
        <dbReference type="PROSITE" id="PS51294"/>
    </source>
</evidence>
<feature type="domain" description="HTH myb-type" evidence="7">
    <location>
        <begin position="23"/>
        <end position="53"/>
    </location>
</feature>
<dbReference type="GO" id="GO:0003677">
    <property type="term" value="F:DNA binding"/>
    <property type="evidence" value="ECO:0007669"/>
    <property type="project" value="UniProtKB-KW"/>
</dbReference>
<feature type="chain" id="PRO_5041743401" evidence="5">
    <location>
        <begin position="16"/>
        <end position="155"/>
    </location>
</feature>
<feature type="signal peptide" evidence="5">
    <location>
        <begin position="1"/>
        <end position="15"/>
    </location>
</feature>
<dbReference type="PROSITE" id="PS51294">
    <property type="entry name" value="HTH_MYB"/>
    <property type="match status" value="1"/>
</dbReference>
<evidence type="ECO:0000313" key="9">
    <source>
        <dbReference type="Proteomes" id="UP001188597"/>
    </source>
</evidence>
<dbReference type="SUPFAM" id="SSF46689">
    <property type="entry name" value="Homeodomain-like"/>
    <property type="match status" value="1"/>
</dbReference>
<keyword evidence="4" id="KW-0539">Nucleus</keyword>
<name>A0AA88WRN7_9ASTE</name>
<gene>
    <name evidence="8" type="ORF">RJ639_035383</name>
</gene>
<evidence type="ECO:0000256" key="3">
    <source>
        <dbReference type="ARBA" id="ARBA00023125"/>
    </source>
</evidence>
<dbReference type="AlphaFoldDB" id="A0AA88WRN7"/>
<organism evidence="8 9">
    <name type="scientific">Escallonia herrerae</name>
    <dbReference type="NCBI Taxonomy" id="1293975"/>
    <lineage>
        <taxon>Eukaryota</taxon>
        <taxon>Viridiplantae</taxon>
        <taxon>Streptophyta</taxon>
        <taxon>Embryophyta</taxon>
        <taxon>Tracheophyta</taxon>
        <taxon>Spermatophyta</taxon>
        <taxon>Magnoliopsida</taxon>
        <taxon>eudicotyledons</taxon>
        <taxon>Gunneridae</taxon>
        <taxon>Pentapetalae</taxon>
        <taxon>asterids</taxon>
        <taxon>campanulids</taxon>
        <taxon>Escalloniales</taxon>
        <taxon>Escalloniaceae</taxon>
        <taxon>Escallonia</taxon>
    </lineage>
</organism>
<dbReference type="Pfam" id="PF00249">
    <property type="entry name" value="Myb_DNA-binding"/>
    <property type="match status" value="1"/>
</dbReference>
<evidence type="ECO:0000259" key="6">
    <source>
        <dbReference type="PROSITE" id="PS50090"/>
    </source>
</evidence>
<evidence type="ECO:0000256" key="4">
    <source>
        <dbReference type="ARBA" id="ARBA00023242"/>
    </source>
</evidence>
<feature type="domain" description="Myb-like" evidence="6">
    <location>
        <begin position="8"/>
        <end position="49"/>
    </location>
</feature>
<dbReference type="InterPro" id="IPR001005">
    <property type="entry name" value="SANT/Myb"/>
</dbReference>
<dbReference type="Gene3D" id="1.10.10.60">
    <property type="entry name" value="Homeodomain-like"/>
    <property type="match status" value="1"/>
</dbReference>
<dbReference type="PANTHER" id="PTHR47994">
    <property type="entry name" value="F14D16.11-RELATED"/>
    <property type="match status" value="1"/>
</dbReference>
<dbReference type="EMBL" id="JAVXUP010000272">
    <property type="protein sequence ID" value="KAK3032332.1"/>
    <property type="molecule type" value="Genomic_DNA"/>
</dbReference>
<evidence type="ECO:0000313" key="8">
    <source>
        <dbReference type="EMBL" id="KAK3032332.1"/>
    </source>
</evidence>
<dbReference type="PANTHER" id="PTHR47994:SF5">
    <property type="entry name" value="F14D16.11-RELATED"/>
    <property type="match status" value="1"/>
</dbReference>
<keyword evidence="2" id="KW-0677">Repeat</keyword>
<keyword evidence="3" id="KW-0238">DNA-binding</keyword>
<dbReference type="InterPro" id="IPR009057">
    <property type="entry name" value="Homeodomain-like_sf"/>
</dbReference>
<keyword evidence="5" id="KW-0732">Signal</keyword>